<keyword evidence="1" id="KW-1133">Transmembrane helix</keyword>
<protein>
    <recommendedName>
        <fullName evidence="4">Prepilin-type N-terminal cleavage/methylation domain-containing protein</fullName>
    </recommendedName>
</protein>
<reference evidence="2 3" key="1">
    <citation type="submission" date="2017-09" db="EMBL/GenBank/DDBJ databases">
        <title>Depth-based differentiation of microbial function through sediment-hosted aquifers and enrichment of novel symbionts in the deep terrestrial subsurface.</title>
        <authorList>
            <person name="Probst A.J."/>
            <person name="Ladd B."/>
            <person name="Jarett J.K."/>
            <person name="Geller-Mcgrath D.E."/>
            <person name="Sieber C.M."/>
            <person name="Emerson J.B."/>
            <person name="Anantharaman K."/>
            <person name="Thomas B.C."/>
            <person name="Malmstrom R."/>
            <person name="Stieglmeier M."/>
            <person name="Klingl A."/>
            <person name="Woyke T."/>
            <person name="Ryan C.M."/>
            <person name="Banfield J.F."/>
        </authorList>
    </citation>
    <scope>NUCLEOTIDE SEQUENCE [LARGE SCALE GENOMIC DNA]</scope>
    <source>
        <strain evidence="2">CG22_combo_CG10-13_8_21_14_all_37_9</strain>
    </source>
</reference>
<name>A0A2H0BKC9_9BACT</name>
<keyword evidence="1" id="KW-0472">Membrane</keyword>
<dbReference type="PROSITE" id="PS00409">
    <property type="entry name" value="PROKAR_NTER_METHYL"/>
    <property type="match status" value="1"/>
</dbReference>
<dbReference type="Proteomes" id="UP000229334">
    <property type="component" value="Unassembled WGS sequence"/>
</dbReference>
<dbReference type="Pfam" id="PF07963">
    <property type="entry name" value="N_methyl"/>
    <property type="match status" value="1"/>
</dbReference>
<sequence>MKTEKFRNQKSIQVVNVRKAYTTGQVLGSPSSRFWSSPIKTDTLRVRPKLTAGFTLIELMVSVSIFIIVAFVVTGTFIVAMDAYRKAQQVQLVMDNVNYAMDAMVLEIREGTNYNPISSSEFSFKNVNQRDVSYGFENSAICRSLGTGDCSPLTDPKIATIRGLNFRLLEGISQPLMVQINVYGTVKSGKSQSDLNLQTTITQRNSD</sequence>
<evidence type="ECO:0000313" key="2">
    <source>
        <dbReference type="EMBL" id="PIP58133.1"/>
    </source>
</evidence>
<gene>
    <name evidence="2" type="ORF">COX02_01875</name>
</gene>
<dbReference type="AlphaFoldDB" id="A0A2H0BKC9"/>
<evidence type="ECO:0000313" key="3">
    <source>
        <dbReference type="Proteomes" id="UP000229334"/>
    </source>
</evidence>
<evidence type="ECO:0000256" key="1">
    <source>
        <dbReference type="SAM" id="Phobius"/>
    </source>
</evidence>
<accession>A0A2H0BKC9</accession>
<proteinExistence type="predicted"/>
<evidence type="ECO:0008006" key="4">
    <source>
        <dbReference type="Google" id="ProtNLM"/>
    </source>
</evidence>
<dbReference type="EMBL" id="PCSX01000029">
    <property type="protein sequence ID" value="PIP58133.1"/>
    <property type="molecule type" value="Genomic_DNA"/>
</dbReference>
<dbReference type="InterPro" id="IPR045584">
    <property type="entry name" value="Pilin-like"/>
</dbReference>
<comment type="caution">
    <text evidence="2">The sequence shown here is derived from an EMBL/GenBank/DDBJ whole genome shotgun (WGS) entry which is preliminary data.</text>
</comment>
<feature type="transmembrane region" description="Helical" evidence="1">
    <location>
        <begin position="54"/>
        <end position="81"/>
    </location>
</feature>
<dbReference type="Gene3D" id="3.30.700.10">
    <property type="entry name" value="Glycoprotein, Type 4 Pilin"/>
    <property type="match status" value="1"/>
</dbReference>
<dbReference type="SUPFAM" id="SSF54523">
    <property type="entry name" value="Pili subunits"/>
    <property type="match status" value="1"/>
</dbReference>
<dbReference type="InterPro" id="IPR012902">
    <property type="entry name" value="N_methyl_site"/>
</dbReference>
<dbReference type="NCBIfam" id="TIGR02532">
    <property type="entry name" value="IV_pilin_GFxxxE"/>
    <property type="match status" value="1"/>
</dbReference>
<organism evidence="2 3">
    <name type="scientific">Candidatus Vogelbacteria bacterium CG22_combo_CG10-13_8_21_14_all_37_9</name>
    <dbReference type="NCBI Taxonomy" id="1975046"/>
    <lineage>
        <taxon>Bacteria</taxon>
        <taxon>Candidatus Vogeliibacteriota</taxon>
    </lineage>
</organism>
<keyword evidence="1" id="KW-0812">Transmembrane</keyword>